<feature type="domain" description="Ionotropic glutamate receptor C-terminal" evidence="14">
    <location>
        <begin position="193"/>
        <end position="357"/>
    </location>
</feature>
<keyword evidence="10" id="KW-0325">Glycoprotein</keyword>
<name>A0ABQ8SJI7_PERAM</name>
<feature type="transmembrane region" description="Helical" evidence="13">
    <location>
        <begin position="260"/>
        <end position="279"/>
    </location>
</feature>
<keyword evidence="6 13" id="KW-1133">Transmembrane helix</keyword>
<evidence type="ECO:0000313" key="17">
    <source>
        <dbReference type="Proteomes" id="UP001148838"/>
    </source>
</evidence>
<dbReference type="Pfam" id="PF10613">
    <property type="entry name" value="Lig_chan-Glu_bd"/>
    <property type="match status" value="1"/>
</dbReference>
<evidence type="ECO:0000313" key="16">
    <source>
        <dbReference type="EMBL" id="KAJ4434324.1"/>
    </source>
</evidence>
<keyword evidence="11" id="KW-1071">Ligand-gated ion channel</keyword>
<dbReference type="InterPro" id="IPR013083">
    <property type="entry name" value="Znf_RING/FYVE/PHD"/>
</dbReference>
<keyword evidence="3" id="KW-0813">Transport</keyword>
<dbReference type="Pfam" id="PF00060">
    <property type="entry name" value="Lig_chan"/>
    <property type="match status" value="1"/>
</dbReference>
<keyword evidence="17" id="KW-1185">Reference proteome</keyword>
<evidence type="ECO:0000256" key="10">
    <source>
        <dbReference type="ARBA" id="ARBA00023180"/>
    </source>
</evidence>
<evidence type="ECO:0000256" key="5">
    <source>
        <dbReference type="ARBA" id="ARBA00022692"/>
    </source>
</evidence>
<feature type="transmembrane region" description="Helical" evidence="13">
    <location>
        <begin position="194"/>
        <end position="211"/>
    </location>
</feature>
<keyword evidence="5 13" id="KW-0812">Transmembrane</keyword>
<organism evidence="16 17">
    <name type="scientific">Periplaneta americana</name>
    <name type="common">American cockroach</name>
    <name type="synonym">Blatta americana</name>
    <dbReference type="NCBI Taxonomy" id="6978"/>
    <lineage>
        <taxon>Eukaryota</taxon>
        <taxon>Metazoa</taxon>
        <taxon>Ecdysozoa</taxon>
        <taxon>Arthropoda</taxon>
        <taxon>Hexapoda</taxon>
        <taxon>Insecta</taxon>
        <taxon>Pterygota</taxon>
        <taxon>Neoptera</taxon>
        <taxon>Polyneoptera</taxon>
        <taxon>Dictyoptera</taxon>
        <taxon>Blattodea</taxon>
        <taxon>Blattoidea</taxon>
        <taxon>Blattidae</taxon>
        <taxon>Blattinae</taxon>
        <taxon>Periplaneta</taxon>
    </lineage>
</organism>
<dbReference type="Proteomes" id="UP001148838">
    <property type="component" value="Unassembled WGS sequence"/>
</dbReference>
<evidence type="ECO:0000256" key="1">
    <source>
        <dbReference type="ARBA" id="ARBA00004651"/>
    </source>
</evidence>
<dbReference type="PANTHER" id="PTHR42643">
    <property type="entry name" value="IONOTROPIC RECEPTOR 20A-RELATED"/>
    <property type="match status" value="1"/>
</dbReference>
<feature type="transmembrane region" description="Helical" evidence="13">
    <location>
        <begin position="530"/>
        <end position="555"/>
    </location>
</feature>
<reference evidence="16 17" key="1">
    <citation type="journal article" date="2022" name="Allergy">
        <title>Genome assembly and annotation of Periplaneta americana reveal a comprehensive cockroach allergen profile.</title>
        <authorList>
            <person name="Wang L."/>
            <person name="Xiong Q."/>
            <person name="Saelim N."/>
            <person name="Wang L."/>
            <person name="Nong W."/>
            <person name="Wan A.T."/>
            <person name="Shi M."/>
            <person name="Liu X."/>
            <person name="Cao Q."/>
            <person name="Hui J.H.L."/>
            <person name="Sookrung N."/>
            <person name="Leung T.F."/>
            <person name="Tungtrongchitr A."/>
            <person name="Tsui S.K.W."/>
        </authorList>
    </citation>
    <scope>NUCLEOTIDE SEQUENCE [LARGE SCALE GENOMIC DNA]</scope>
    <source>
        <strain evidence="16">PWHHKU_190912</strain>
    </source>
</reference>
<dbReference type="Gene3D" id="3.30.40.10">
    <property type="entry name" value="Zinc/RING finger domain, C3HC4 (zinc finger)"/>
    <property type="match status" value="1"/>
</dbReference>
<evidence type="ECO:0000256" key="11">
    <source>
        <dbReference type="ARBA" id="ARBA00023286"/>
    </source>
</evidence>
<dbReference type="Gene3D" id="3.40.190.10">
    <property type="entry name" value="Periplasmic binding protein-like II"/>
    <property type="match status" value="1"/>
</dbReference>
<evidence type="ECO:0000256" key="6">
    <source>
        <dbReference type="ARBA" id="ARBA00022989"/>
    </source>
</evidence>
<keyword evidence="12" id="KW-0407">Ion channel</keyword>
<evidence type="ECO:0000259" key="15">
    <source>
        <dbReference type="Pfam" id="PF10613"/>
    </source>
</evidence>
<dbReference type="SUPFAM" id="SSF53850">
    <property type="entry name" value="Periplasmic binding protein-like II"/>
    <property type="match status" value="1"/>
</dbReference>
<evidence type="ECO:0000256" key="7">
    <source>
        <dbReference type="ARBA" id="ARBA00023065"/>
    </source>
</evidence>
<dbReference type="EMBL" id="JAJSOF020000025">
    <property type="protein sequence ID" value="KAJ4434324.1"/>
    <property type="molecule type" value="Genomic_DNA"/>
</dbReference>
<keyword evidence="9" id="KW-0675">Receptor</keyword>
<dbReference type="PANTHER" id="PTHR42643:SF42">
    <property type="entry name" value="IONOTROPIC GLUTAMATE RECEPTOR L-GLUTAMATE AND GLYCINE-BINDING DOMAIN-CONTAINING PROTEIN"/>
    <property type="match status" value="1"/>
</dbReference>
<accession>A0ABQ8SJI7</accession>
<keyword evidence="4" id="KW-1003">Cell membrane</keyword>
<dbReference type="InterPro" id="IPR011011">
    <property type="entry name" value="Znf_FYVE_PHD"/>
</dbReference>
<comment type="subcellular location">
    <subcellularLocation>
        <location evidence="1">Cell membrane</location>
        <topology evidence="1">Multi-pass membrane protein</topology>
    </subcellularLocation>
</comment>
<sequence length="579" mass="65468">MFEDVNIPFDCEFLVAEFNGAKNVILTELYRISPSFTLQRNRYGKWTPHGGLVLANDVLYRRRNNLQGLLFRTLVDKAVLKDMSDEHNHGKYHYFYQVWRELSSKMNFTIEFLPRETHGNGILLKNGSWNGVVGFLQRREANATIMSVSMTAARSRVLDFVGPIFTEKKYLIIRDTNSFETSWTSFLEPLDDSLWMVLVGTMGLLAIFVWISHRALFILKGTSYDVAYALLFVWGKFCNQGDSATSDFTPIRIKALTTHLTATLILAAYSGALVSHLAVRRTQLPFNTFREFLQDGQFSLGMHKFSSLLPFFQFLKCAGPCGLRYHLDCLNIGEAEYDIYMQSGSSTFKCNKCVSAIKSTQGDNTPVRPSAPGEKKVISPTRELVYSNLTPLSKDALADQIETNNTDPVLRQLYLQDVVPYLEQLPNSNLNGLRKVCSTPKYAFLYTQEYLNDVQSTLDCKLIVIPQAYISWIKSICLTKNSPYLGLFRHTLSKLRRDGVLQKLALDAQQNSPVQEPAVLSMDMVITAPVFAALSVGVAASIMSFICELAALRYFTHCRQRARGAVIRNKYVFVSCLKT</sequence>
<gene>
    <name evidence="16" type="ORF">ANN_22881</name>
</gene>
<keyword evidence="7" id="KW-0406">Ion transport</keyword>
<keyword evidence="8 13" id="KW-0472">Membrane</keyword>
<comment type="caution">
    <text evidence="16">The sequence shown here is derived from an EMBL/GenBank/DDBJ whole genome shotgun (WGS) entry which is preliminary data.</text>
</comment>
<evidence type="ECO:0000256" key="13">
    <source>
        <dbReference type="SAM" id="Phobius"/>
    </source>
</evidence>
<evidence type="ECO:0000256" key="2">
    <source>
        <dbReference type="ARBA" id="ARBA00008685"/>
    </source>
</evidence>
<evidence type="ECO:0000256" key="9">
    <source>
        <dbReference type="ARBA" id="ARBA00023170"/>
    </source>
</evidence>
<dbReference type="InterPro" id="IPR001320">
    <property type="entry name" value="Iontro_rcpt_C"/>
</dbReference>
<evidence type="ECO:0000256" key="3">
    <source>
        <dbReference type="ARBA" id="ARBA00022448"/>
    </source>
</evidence>
<evidence type="ECO:0000256" key="8">
    <source>
        <dbReference type="ARBA" id="ARBA00023136"/>
    </source>
</evidence>
<protein>
    <submittedName>
        <fullName evidence="16">Uncharacterized protein</fullName>
    </submittedName>
</protein>
<feature type="domain" description="Ionotropic glutamate receptor L-glutamate and glycine-binding" evidence="15">
    <location>
        <begin position="91"/>
        <end position="167"/>
    </location>
</feature>
<dbReference type="InterPro" id="IPR019594">
    <property type="entry name" value="Glu/Gly-bd"/>
</dbReference>
<proteinExistence type="inferred from homology"/>
<evidence type="ECO:0000256" key="4">
    <source>
        <dbReference type="ARBA" id="ARBA00022475"/>
    </source>
</evidence>
<comment type="similarity">
    <text evidence="2">Belongs to the glutamate-gated ion channel (TC 1.A.10.1) family.</text>
</comment>
<dbReference type="InterPro" id="IPR052192">
    <property type="entry name" value="Insect_Ionotropic_Sensory_Rcpt"/>
</dbReference>
<dbReference type="SUPFAM" id="SSF57903">
    <property type="entry name" value="FYVE/PHD zinc finger"/>
    <property type="match status" value="1"/>
</dbReference>
<evidence type="ECO:0000259" key="14">
    <source>
        <dbReference type="Pfam" id="PF00060"/>
    </source>
</evidence>
<evidence type="ECO:0000256" key="12">
    <source>
        <dbReference type="ARBA" id="ARBA00023303"/>
    </source>
</evidence>
<dbReference type="Gene3D" id="1.10.287.70">
    <property type="match status" value="1"/>
</dbReference>